<evidence type="ECO:0000259" key="2">
    <source>
        <dbReference type="Pfam" id="PF00135"/>
    </source>
</evidence>
<dbReference type="Gene3D" id="3.40.50.1820">
    <property type="entry name" value="alpha/beta hydrolase"/>
    <property type="match status" value="1"/>
</dbReference>
<reference evidence="3" key="1">
    <citation type="journal article" date="2016" name="Insect Biochem. Mol. Biol.">
        <title>Multifaceted biological insights from a draft genome sequence of the tobacco hornworm moth, Manduca sexta.</title>
        <authorList>
            <person name="Kanost M.R."/>
            <person name="Arrese E.L."/>
            <person name="Cao X."/>
            <person name="Chen Y.R."/>
            <person name="Chellapilla S."/>
            <person name="Goldsmith M.R."/>
            <person name="Grosse-Wilde E."/>
            <person name="Heckel D.G."/>
            <person name="Herndon N."/>
            <person name="Jiang H."/>
            <person name="Papanicolaou A."/>
            <person name="Qu J."/>
            <person name="Soulages J.L."/>
            <person name="Vogel H."/>
            <person name="Walters J."/>
            <person name="Waterhouse R.M."/>
            <person name="Ahn S.J."/>
            <person name="Almeida F.C."/>
            <person name="An C."/>
            <person name="Aqrawi P."/>
            <person name="Bretschneider A."/>
            <person name="Bryant W.B."/>
            <person name="Bucks S."/>
            <person name="Chao H."/>
            <person name="Chevignon G."/>
            <person name="Christen J.M."/>
            <person name="Clarke D.F."/>
            <person name="Dittmer N.T."/>
            <person name="Ferguson L.C.F."/>
            <person name="Garavelou S."/>
            <person name="Gordon K.H.J."/>
            <person name="Gunaratna R.T."/>
            <person name="Han Y."/>
            <person name="Hauser F."/>
            <person name="He Y."/>
            <person name="Heidel-Fischer H."/>
            <person name="Hirsh A."/>
            <person name="Hu Y."/>
            <person name="Jiang H."/>
            <person name="Kalra D."/>
            <person name="Klinner C."/>
            <person name="Konig C."/>
            <person name="Kovar C."/>
            <person name="Kroll A.R."/>
            <person name="Kuwar S.S."/>
            <person name="Lee S.L."/>
            <person name="Lehman R."/>
            <person name="Li K."/>
            <person name="Li Z."/>
            <person name="Liang H."/>
            <person name="Lovelace S."/>
            <person name="Lu Z."/>
            <person name="Mansfield J.H."/>
            <person name="McCulloch K.J."/>
            <person name="Mathew T."/>
            <person name="Morton B."/>
            <person name="Muzny D.M."/>
            <person name="Neunemann D."/>
            <person name="Ongeri F."/>
            <person name="Pauchet Y."/>
            <person name="Pu L.L."/>
            <person name="Pyrousis I."/>
            <person name="Rao X.J."/>
            <person name="Redding A."/>
            <person name="Roesel C."/>
            <person name="Sanchez-Gracia A."/>
            <person name="Schaack S."/>
            <person name="Shukla A."/>
            <person name="Tetreau G."/>
            <person name="Wang Y."/>
            <person name="Xiong G.H."/>
            <person name="Traut W."/>
            <person name="Walsh T.K."/>
            <person name="Worley K.C."/>
            <person name="Wu D."/>
            <person name="Wu W."/>
            <person name="Wu Y.Q."/>
            <person name="Zhang X."/>
            <person name="Zou Z."/>
            <person name="Zucker H."/>
            <person name="Briscoe A.D."/>
            <person name="Burmester T."/>
            <person name="Clem R.J."/>
            <person name="Feyereisen R."/>
            <person name="Grimmelikhuijzen C.J.P."/>
            <person name="Hamodrakas S.J."/>
            <person name="Hansson B.S."/>
            <person name="Huguet E."/>
            <person name="Jermiin L.S."/>
            <person name="Lan Q."/>
            <person name="Lehman H.K."/>
            <person name="Lorenzen M."/>
            <person name="Merzendorfer H."/>
            <person name="Michalopoulos I."/>
            <person name="Morton D.B."/>
            <person name="Muthukrishnan S."/>
            <person name="Oakeshott J.G."/>
            <person name="Palmer W."/>
            <person name="Park Y."/>
            <person name="Passarelli A.L."/>
            <person name="Rozas J."/>
            <person name="Schwartz L.M."/>
            <person name="Smith W."/>
            <person name="Southgate A."/>
            <person name="Vilcinskas A."/>
            <person name="Vogt R."/>
            <person name="Wang P."/>
            <person name="Werren J."/>
            <person name="Yu X.Q."/>
            <person name="Zhou J.J."/>
            <person name="Brown S.J."/>
            <person name="Scherer S.E."/>
            <person name="Richards S."/>
            <person name="Blissard G.W."/>
        </authorList>
    </citation>
    <scope>NUCLEOTIDE SEQUENCE</scope>
</reference>
<organism evidence="3 5">
    <name type="scientific">Manduca sexta</name>
    <name type="common">Tobacco hawkmoth</name>
    <name type="synonym">Tobacco hornworm</name>
    <dbReference type="NCBI Taxonomy" id="7130"/>
    <lineage>
        <taxon>Eukaryota</taxon>
        <taxon>Metazoa</taxon>
        <taxon>Ecdysozoa</taxon>
        <taxon>Arthropoda</taxon>
        <taxon>Hexapoda</taxon>
        <taxon>Insecta</taxon>
        <taxon>Pterygota</taxon>
        <taxon>Neoptera</taxon>
        <taxon>Endopterygota</taxon>
        <taxon>Lepidoptera</taxon>
        <taxon>Glossata</taxon>
        <taxon>Ditrysia</taxon>
        <taxon>Bombycoidea</taxon>
        <taxon>Sphingidae</taxon>
        <taxon>Sphinginae</taxon>
        <taxon>Sphingini</taxon>
        <taxon>Manduca</taxon>
    </lineage>
</organism>
<keyword evidence="1" id="KW-0325">Glycoprotein</keyword>
<sequence length="525" mass="60539">MSPKVKTEQGILQGKECTTYYGKKYYSFEGIPYAKAPVGKLRFRNPEKPESWSGVRVATSPGNRCIQLNPYSSTPLEGSEDCLYLNVYTPVLPHDEIEKLPVIFFVHGGRLIFGYGDYYNPDYFLRHDVILVTINYRLNILGFVCLNIPEAPGNVGLKDTVMALRWVNKNIINFNGDPNNVTVFGESAGAAVVSSYLTSKMAEGLFAKVIAQSGNLLSDLYMRHEDPIEKAKNVASVLGEDIDDPKSLYEFLVNVPIDDLIYAFTTTELNRPPGIINAYFLPVVEQKFDNVEQFFTEYPLKCINENRHAKMPVLAGCNSFEAAMFLRKDDDGKIQYETDFYYFIPHNLFIERDSAKARDFIAKLKAFYLNNREPSDETKVEYLNMVSDCYFQRDVYYFNELVSKSNPLYFFKFDFFGNLNTRVIKSLGIKGASHGDMIQYQFYRKNKASQCTERDQRIIDFFSEAWCNFAKYGMPTWKDQKVKWLPYQTEAKHTLIVDEQIKLTKDADLDRLKFCIEMVKERCKL</sequence>
<dbReference type="OrthoDB" id="19653at2759"/>
<dbReference type="EMBL" id="JH668470">
    <property type="protein sequence ID" value="KAG6454588.1"/>
    <property type="molecule type" value="Genomic_DNA"/>
</dbReference>
<reference evidence="3" key="2">
    <citation type="submission" date="2020-12" db="EMBL/GenBank/DDBJ databases">
        <authorList>
            <person name="Kanost M."/>
        </authorList>
    </citation>
    <scope>NUCLEOTIDE SEQUENCE</scope>
</reference>
<reference evidence="4" key="3">
    <citation type="journal article" date="2022" name="Insect Sci.">
        <title>Genome-wide identification, classification, and expression profiling of serine esterases and other esterase-related proteins in the tobacco hornworm, Manduca sexta.</title>
        <authorList>
            <person name="Miao Z."/>
            <person name="Xiong C."/>
            <person name="Cao X."/>
            <person name="Shan T."/>
            <person name="Jin Q."/>
            <person name="Jiang H."/>
        </authorList>
    </citation>
    <scope>NUCLEOTIDE SEQUENCE</scope>
    <source>
        <strain evidence="4">AE11</strain>
    </source>
</reference>
<dbReference type="EMBL" id="ON929185">
    <property type="protein sequence ID" value="UXP71967.1"/>
    <property type="molecule type" value="mRNA"/>
</dbReference>
<gene>
    <name evidence="3" type="ORF">O3G_MSEX008776</name>
</gene>
<dbReference type="Pfam" id="PF00135">
    <property type="entry name" value="COesterase"/>
    <property type="match status" value="1"/>
</dbReference>
<dbReference type="EMBL" id="JH668470">
    <property type="protein sequence ID" value="KAG6454586.1"/>
    <property type="molecule type" value="Genomic_DNA"/>
</dbReference>
<accession>A0A921ZAS6</accession>
<evidence type="ECO:0000313" key="4">
    <source>
        <dbReference type="EMBL" id="UXP71967.1"/>
    </source>
</evidence>
<dbReference type="EMBL" id="JH668470">
    <property type="protein sequence ID" value="KAG6454587.1"/>
    <property type="molecule type" value="Genomic_DNA"/>
</dbReference>
<dbReference type="SUPFAM" id="SSF53474">
    <property type="entry name" value="alpha/beta-Hydrolases"/>
    <property type="match status" value="1"/>
</dbReference>
<keyword evidence="5" id="KW-1185">Reference proteome</keyword>
<dbReference type="PROSITE" id="PS00941">
    <property type="entry name" value="CARBOXYLESTERASE_B_2"/>
    <property type="match status" value="1"/>
</dbReference>
<evidence type="ECO:0000313" key="3">
    <source>
        <dbReference type="EMBL" id="KAG6454588.1"/>
    </source>
</evidence>
<dbReference type="PANTHER" id="PTHR11559">
    <property type="entry name" value="CARBOXYLESTERASE"/>
    <property type="match status" value="1"/>
</dbReference>
<feature type="domain" description="Carboxylesterase type B" evidence="2">
    <location>
        <begin position="2"/>
        <end position="503"/>
    </location>
</feature>
<dbReference type="InterPro" id="IPR002018">
    <property type="entry name" value="CarbesteraseB"/>
</dbReference>
<protein>
    <submittedName>
        <fullName evidence="4">Esterase</fullName>
    </submittedName>
</protein>
<dbReference type="Proteomes" id="UP000791440">
    <property type="component" value="Unassembled WGS sequence"/>
</dbReference>
<name>A0A921ZAS6_MANSE</name>
<dbReference type="InterPro" id="IPR029058">
    <property type="entry name" value="AB_hydrolase_fold"/>
</dbReference>
<dbReference type="InterPro" id="IPR019819">
    <property type="entry name" value="Carboxylesterase_B_CS"/>
</dbReference>
<dbReference type="AlphaFoldDB" id="A0A921ZAS6"/>
<proteinExistence type="evidence at transcript level"/>
<evidence type="ECO:0000256" key="1">
    <source>
        <dbReference type="ARBA" id="ARBA00023180"/>
    </source>
</evidence>
<dbReference type="InterPro" id="IPR050309">
    <property type="entry name" value="Type-B_Carboxylest/Lipase"/>
</dbReference>
<evidence type="ECO:0000313" key="5">
    <source>
        <dbReference type="Proteomes" id="UP000791440"/>
    </source>
</evidence>